<dbReference type="EMBL" id="JADQDO010000001">
    <property type="protein sequence ID" value="MBF9232555.1"/>
    <property type="molecule type" value="Genomic_DNA"/>
</dbReference>
<dbReference type="PANTHER" id="PTHR40265">
    <property type="entry name" value="BLL2707 PROTEIN"/>
    <property type="match status" value="1"/>
</dbReference>
<dbReference type="RefSeq" id="WP_196270503.1">
    <property type="nucleotide sequence ID" value="NZ_JADQDO010000001.1"/>
</dbReference>
<dbReference type="PANTHER" id="PTHR40265:SF1">
    <property type="entry name" value="GLYOXALASE-LIKE DOMAIN-CONTAINING PROTEIN"/>
    <property type="match status" value="1"/>
</dbReference>
<dbReference type="Proteomes" id="UP000599312">
    <property type="component" value="Unassembled WGS sequence"/>
</dbReference>
<organism evidence="2 3">
    <name type="scientific">Microvirga alba</name>
    <dbReference type="NCBI Taxonomy" id="2791025"/>
    <lineage>
        <taxon>Bacteria</taxon>
        <taxon>Pseudomonadati</taxon>
        <taxon>Pseudomonadota</taxon>
        <taxon>Alphaproteobacteria</taxon>
        <taxon>Hyphomicrobiales</taxon>
        <taxon>Methylobacteriaceae</taxon>
        <taxon>Microvirga</taxon>
    </lineage>
</organism>
<proteinExistence type="predicted"/>
<reference evidence="2" key="1">
    <citation type="submission" date="2020-11" db="EMBL/GenBank/DDBJ databases">
        <authorList>
            <person name="Kim M.K."/>
        </authorList>
    </citation>
    <scope>NUCLEOTIDE SEQUENCE</scope>
    <source>
        <strain evidence="2">BT350</strain>
    </source>
</reference>
<evidence type="ECO:0000313" key="2">
    <source>
        <dbReference type="EMBL" id="MBF9232555.1"/>
    </source>
</evidence>
<evidence type="ECO:0000313" key="3">
    <source>
        <dbReference type="Proteomes" id="UP000599312"/>
    </source>
</evidence>
<protein>
    <submittedName>
        <fullName evidence="2">VOC family protein</fullName>
    </submittedName>
</protein>
<name>A0A931BRR1_9HYPH</name>
<keyword evidence="3" id="KW-1185">Reference proteome</keyword>
<feature type="domain" description="Glyoxalase-like" evidence="1">
    <location>
        <begin position="5"/>
        <end position="191"/>
    </location>
</feature>
<dbReference type="AlphaFoldDB" id="A0A931BRR1"/>
<sequence length="287" mass="31752">MTRRIDHLVIAVHDLDKAAALYQRLGFHVGSRNRHPWGTENRIVQLRSSFIELITVGEGAEIAPHGPNTFSFGAFVRDYLKRREGLAMLVLDSADAKADAALFSKEGIGAFEPFFFERRGRRPDGAPVHVAFTLAFARDEGAAGAGFFVCEQHFPENFWNAEFQRHDNKAIDIASVALVSTKPERHEDFLTAFTGVDPARPADHDLSFRLAQGHVDVLNPDDACVVYGSIELDLDQPCFVAFSIRVEDIVRQARWLEAAEVPYQDIGSRLIVPASAAFGVAIAFEAT</sequence>
<dbReference type="Pfam" id="PF13468">
    <property type="entry name" value="Glyoxalase_3"/>
    <property type="match status" value="1"/>
</dbReference>
<dbReference type="SUPFAM" id="SSF54593">
    <property type="entry name" value="Glyoxalase/Bleomycin resistance protein/Dihydroxybiphenyl dioxygenase"/>
    <property type="match status" value="1"/>
</dbReference>
<dbReference type="Gene3D" id="3.10.180.10">
    <property type="entry name" value="2,3-Dihydroxybiphenyl 1,2-Dioxygenase, domain 1"/>
    <property type="match status" value="1"/>
</dbReference>
<dbReference type="InterPro" id="IPR025870">
    <property type="entry name" value="Glyoxalase-like_dom"/>
</dbReference>
<dbReference type="InterPro" id="IPR029068">
    <property type="entry name" value="Glyas_Bleomycin-R_OHBP_Dase"/>
</dbReference>
<comment type="caution">
    <text evidence="2">The sequence shown here is derived from an EMBL/GenBank/DDBJ whole genome shotgun (WGS) entry which is preliminary data.</text>
</comment>
<evidence type="ECO:0000259" key="1">
    <source>
        <dbReference type="Pfam" id="PF13468"/>
    </source>
</evidence>
<gene>
    <name evidence="2" type="ORF">I2H38_04105</name>
</gene>
<accession>A0A931BRR1</accession>